<proteinExistence type="predicted"/>
<organism evidence="8 9">
    <name type="scientific">Bifidobacterium psychraerophilum</name>
    <dbReference type="NCBI Taxonomy" id="218140"/>
    <lineage>
        <taxon>Bacteria</taxon>
        <taxon>Bacillati</taxon>
        <taxon>Actinomycetota</taxon>
        <taxon>Actinomycetes</taxon>
        <taxon>Bifidobacteriales</taxon>
        <taxon>Bifidobacteriaceae</taxon>
        <taxon>Bifidobacterium</taxon>
    </lineage>
</organism>
<dbReference type="GeneID" id="98299289"/>
<keyword evidence="9" id="KW-1185">Reference proteome</keyword>
<reference evidence="8 9" key="1">
    <citation type="submission" date="2014-03" db="EMBL/GenBank/DDBJ databases">
        <title>Genomics of Bifidobacteria.</title>
        <authorList>
            <person name="Ventura M."/>
            <person name="Milani C."/>
            <person name="Lugli G.A."/>
        </authorList>
    </citation>
    <scope>NUCLEOTIDE SEQUENCE [LARGE SCALE GENOMIC DNA]</scope>
    <source>
        <strain evidence="8 9">LMG 21775</strain>
    </source>
</reference>
<feature type="compositionally biased region" description="Low complexity" evidence="5">
    <location>
        <begin position="35"/>
        <end position="53"/>
    </location>
</feature>
<evidence type="ECO:0000256" key="4">
    <source>
        <dbReference type="ARBA" id="ARBA00023136"/>
    </source>
</evidence>
<feature type="transmembrane region" description="Helical" evidence="6">
    <location>
        <begin position="135"/>
        <end position="159"/>
    </location>
</feature>
<evidence type="ECO:0000313" key="9">
    <source>
        <dbReference type="Proteomes" id="UP000029050"/>
    </source>
</evidence>
<evidence type="ECO:0000256" key="3">
    <source>
        <dbReference type="ARBA" id="ARBA00022989"/>
    </source>
</evidence>
<keyword evidence="4 6" id="KW-0472">Membrane</keyword>
<dbReference type="Pfam" id="PF05154">
    <property type="entry name" value="TM2"/>
    <property type="match status" value="1"/>
</dbReference>
<feature type="transmembrane region" description="Helical" evidence="6">
    <location>
        <begin position="110"/>
        <end position="129"/>
    </location>
</feature>
<dbReference type="InterPro" id="IPR007829">
    <property type="entry name" value="TM2"/>
</dbReference>
<evidence type="ECO:0000256" key="1">
    <source>
        <dbReference type="ARBA" id="ARBA00004141"/>
    </source>
</evidence>
<dbReference type="eggNOG" id="COG2314">
    <property type="taxonomic scope" value="Bacteria"/>
</dbReference>
<name>A0A087CNJ4_9BIFI</name>
<dbReference type="Proteomes" id="UP000029050">
    <property type="component" value="Unassembled WGS sequence"/>
</dbReference>
<keyword evidence="2 6" id="KW-0812">Transmembrane</keyword>
<evidence type="ECO:0000256" key="5">
    <source>
        <dbReference type="SAM" id="MobiDB-lite"/>
    </source>
</evidence>
<dbReference type="STRING" id="218140.BPSY_0031"/>
<comment type="caution">
    <text evidence="8">The sequence shown here is derived from an EMBL/GenBank/DDBJ whole genome shotgun (WGS) entry which is preliminary data.</text>
</comment>
<gene>
    <name evidence="8" type="ORF">BPSY_0031</name>
</gene>
<dbReference type="RefSeq" id="WP_051921321.1">
    <property type="nucleotide sequence ID" value="NZ_BAABVZ010000004.1"/>
</dbReference>
<dbReference type="AlphaFoldDB" id="A0A087CNJ4"/>
<feature type="domain" description="TM2" evidence="7">
    <location>
        <begin position="106"/>
        <end position="162"/>
    </location>
</feature>
<evidence type="ECO:0000256" key="2">
    <source>
        <dbReference type="ARBA" id="ARBA00022692"/>
    </source>
</evidence>
<comment type="subcellular location">
    <subcellularLocation>
        <location evidence="1">Membrane</location>
        <topology evidence="1">Multi-pass membrane protein</topology>
    </subcellularLocation>
</comment>
<protein>
    <submittedName>
        <fullName evidence="8">TM2 domain protein</fullName>
    </submittedName>
</protein>
<accession>A0A087CNJ4</accession>
<dbReference type="OrthoDB" id="2004788at2"/>
<evidence type="ECO:0000259" key="7">
    <source>
        <dbReference type="Pfam" id="PF05154"/>
    </source>
</evidence>
<dbReference type="GO" id="GO:0016020">
    <property type="term" value="C:membrane"/>
    <property type="evidence" value="ECO:0007669"/>
    <property type="project" value="UniProtKB-SubCell"/>
</dbReference>
<evidence type="ECO:0000256" key="6">
    <source>
        <dbReference type="SAM" id="Phobius"/>
    </source>
</evidence>
<feature type="compositionally biased region" description="Polar residues" evidence="5">
    <location>
        <begin position="17"/>
        <end position="34"/>
    </location>
</feature>
<keyword evidence="3 6" id="KW-1133">Transmembrane helix</keyword>
<feature type="compositionally biased region" description="Low complexity" evidence="5">
    <location>
        <begin position="1"/>
        <end position="16"/>
    </location>
</feature>
<evidence type="ECO:0000313" key="8">
    <source>
        <dbReference type="EMBL" id="KFI84844.1"/>
    </source>
</evidence>
<dbReference type="EMBL" id="JGZI01000001">
    <property type="protein sequence ID" value="KFI84844.1"/>
    <property type="molecule type" value="Genomic_DNA"/>
</dbReference>
<sequence length="184" mass="19947">MSDANNQYGQQPYNPQDPANQQPSEQSNQAPQSNGQQSYGQPQYAQQQNAGQYTPQPSAAPQYGQAPYNGQAQGQPYNQGYEQQYAQPGNYAQQPAYGYAPQMVSSKSKIVAGLLGIFLGTFGVHNFYLGRTGKAIAQLLITLLSFGFLAVVSGIWALIEGIMILASHPGSPWHQDGQGFELQD</sequence>
<feature type="region of interest" description="Disordered" evidence="5">
    <location>
        <begin position="1"/>
        <end position="76"/>
    </location>
</feature>